<feature type="binding site" evidence="9">
    <location>
        <position position="130"/>
    </location>
    <ligand>
        <name>L-aspartate</name>
        <dbReference type="ChEBI" id="CHEBI:29991"/>
    </ligand>
</feature>
<dbReference type="GO" id="GO:0000053">
    <property type="term" value="P:argininosuccinate metabolic process"/>
    <property type="evidence" value="ECO:0007669"/>
    <property type="project" value="TreeGrafter"/>
</dbReference>
<dbReference type="Pfam" id="PF20979">
    <property type="entry name" value="Arginosuc_syn_C"/>
    <property type="match status" value="1"/>
</dbReference>
<dbReference type="Gene3D" id="3.90.1260.10">
    <property type="entry name" value="Argininosuccinate synthetase, chain A, domain 2"/>
    <property type="match status" value="1"/>
</dbReference>
<organism evidence="12 13">
    <name type="scientific">Pelolinea submarina</name>
    <dbReference type="NCBI Taxonomy" id="913107"/>
    <lineage>
        <taxon>Bacteria</taxon>
        <taxon>Bacillati</taxon>
        <taxon>Chloroflexota</taxon>
        <taxon>Anaerolineae</taxon>
        <taxon>Anaerolineales</taxon>
        <taxon>Anaerolineaceae</taxon>
        <taxon>Pelolinea</taxon>
    </lineage>
</organism>
<sequence length="426" mass="47440">MIKNKSKKDIKKVVLAYSGGLDTSIIVSWLKENYDCEVICYTADVGQGEELSNLPEKAISTGASKIFIEDLTDEFASDYLYKMLRSGAIYENKYLLGTSIARPLIAQHMVKIAQQEGADAIAHGCTGKGNDQVRFELTVMALDPSLKVIAPWREWDICSREDALDYAAAHNIPVSSSLKSIYSRDRNLWHLSHEGGNLEDTWNEPLEDMFQLTVSPEQAPDEPEVIEIEFIQGYPIKLNGIALTPANFVKELNQLGGKHGIGRADMVENRLVGMKSRGVYETPGGTILVAAHQDLESICLDRDTQHYKNLIAQRYADLVYNGQWFTPLREALDAFVDVTQKHMTGVVKMKLYKGSVTPIARQSPYSLYNEDFATFEEDSVYDQSDAEGFINLFGLPLKVAALRNLKTDAAIPVEAPDFSTVSNEPV</sequence>
<dbReference type="GO" id="GO:0005524">
    <property type="term" value="F:ATP binding"/>
    <property type="evidence" value="ECO:0007669"/>
    <property type="project" value="UniProtKB-UniRule"/>
</dbReference>
<dbReference type="PANTHER" id="PTHR11587:SF2">
    <property type="entry name" value="ARGININOSUCCINATE SYNTHASE"/>
    <property type="match status" value="1"/>
</dbReference>
<feature type="binding site" evidence="9">
    <location>
        <position position="130"/>
    </location>
    <ligand>
        <name>L-citrulline</name>
        <dbReference type="ChEBI" id="CHEBI:57743"/>
    </ligand>
</feature>
<comment type="subunit">
    <text evidence="2 9">Homotetramer.</text>
</comment>
<dbReference type="PANTHER" id="PTHR11587">
    <property type="entry name" value="ARGININOSUCCINATE SYNTHASE"/>
    <property type="match status" value="1"/>
</dbReference>
<feature type="binding site" evidence="9">
    <location>
        <position position="268"/>
    </location>
    <ligand>
        <name>L-citrulline</name>
        <dbReference type="ChEBI" id="CHEBI:57743"/>
    </ligand>
</feature>
<dbReference type="AlphaFoldDB" id="A0A347ZTL4"/>
<gene>
    <name evidence="9" type="primary">argG</name>
    <name evidence="12" type="ORF">DFR64_0638</name>
</gene>
<dbReference type="InterPro" id="IPR014729">
    <property type="entry name" value="Rossmann-like_a/b/a_fold"/>
</dbReference>
<dbReference type="GO" id="GO:0000050">
    <property type="term" value="P:urea cycle"/>
    <property type="evidence" value="ECO:0007669"/>
    <property type="project" value="TreeGrafter"/>
</dbReference>
<dbReference type="InterPro" id="IPR024074">
    <property type="entry name" value="AS_cat/multimer_dom_body"/>
</dbReference>
<comment type="similarity">
    <text evidence="9">Belongs to the argininosuccinate synthase family. Type 1 subfamily.</text>
</comment>
<keyword evidence="7 9" id="KW-0547">Nucleotide-binding</keyword>
<dbReference type="SUPFAM" id="SSF69864">
    <property type="entry name" value="Argininosuccinate synthetase, C-terminal domain"/>
    <property type="match status" value="1"/>
</dbReference>
<dbReference type="Gene3D" id="1.20.5.470">
    <property type="entry name" value="Single helix bin"/>
    <property type="match status" value="1"/>
</dbReference>
<dbReference type="NCBIfam" id="NF001770">
    <property type="entry name" value="PRK00509.1"/>
    <property type="match status" value="1"/>
</dbReference>
<keyword evidence="6 9" id="KW-0028">Amino-acid biosynthesis</keyword>
<dbReference type="OrthoDB" id="9801641at2"/>
<feature type="binding site" evidence="9">
    <location>
        <begin position="16"/>
        <end position="24"/>
    </location>
    <ligand>
        <name>ATP</name>
        <dbReference type="ChEBI" id="CHEBI:30616"/>
    </ligand>
</feature>
<feature type="binding site" evidence="9">
    <location>
        <position position="94"/>
    </location>
    <ligand>
        <name>L-citrulline</name>
        <dbReference type="ChEBI" id="CHEBI:57743"/>
    </ligand>
</feature>
<feature type="binding site" evidence="9">
    <location>
        <position position="183"/>
    </location>
    <ligand>
        <name>L-citrulline</name>
        <dbReference type="ChEBI" id="CHEBI:57743"/>
    </ligand>
</feature>
<dbReference type="PROSITE" id="PS00564">
    <property type="entry name" value="ARGININOSUCCIN_SYN_1"/>
    <property type="match status" value="1"/>
</dbReference>
<evidence type="ECO:0000259" key="10">
    <source>
        <dbReference type="Pfam" id="PF00764"/>
    </source>
</evidence>
<reference evidence="12 13" key="1">
    <citation type="submission" date="2018-08" db="EMBL/GenBank/DDBJ databases">
        <title>Genomic Encyclopedia of Type Strains, Phase IV (KMG-IV): sequencing the most valuable type-strain genomes for metagenomic binning, comparative biology and taxonomic classification.</title>
        <authorList>
            <person name="Goeker M."/>
        </authorList>
    </citation>
    <scope>NUCLEOTIDE SEQUENCE [LARGE SCALE GENOMIC DNA]</scope>
    <source>
        <strain evidence="12 13">DSM 23923</strain>
    </source>
</reference>
<feature type="binding site" evidence="9">
    <location>
        <position position="280"/>
    </location>
    <ligand>
        <name>L-citrulline</name>
        <dbReference type="ChEBI" id="CHEBI:57743"/>
    </ligand>
</feature>
<feature type="binding site" evidence="9">
    <location>
        <position position="192"/>
    </location>
    <ligand>
        <name>L-citrulline</name>
        <dbReference type="ChEBI" id="CHEBI:57743"/>
    </ligand>
</feature>
<evidence type="ECO:0000256" key="8">
    <source>
        <dbReference type="ARBA" id="ARBA00022840"/>
    </source>
</evidence>
<feature type="binding site" evidence="9">
    <location>
        <position position="126"/>
    </location>
    <ligand>
        <name>L-aspartate</name>
        <dbReference type="ChEBI" id="CHEBI:29991"/>
    </ligand>
</feature>
<feature type="binding site" evidence="9">
    <location>
        <position position="131"/>
    </location>
    <ligand>
        <name>L-aspartate</name>
        <dbReference type="ChEBI" id="CHEBI:29991"/>
    </ligand>
</feature>
<evidence type="ECO:0000313" key="13">
    <source>
        <dbReference type="Proteomes" id="UP000256388"/>
    </source>
</evidence>
<dbReference type="InterPro" id="IPR023434">
    <property type="entry name" value="Arginosuc_synth_type_1_subfam"/>
</dbReference>
<keyword evidence="8 9" id="KW-0067">ATP-binding</keyword>
<keyword evidence="13" id="KW-1185">Reference proteome</keyword>
<keyword evidence="4 9" id="KW-0055">Arginine biosynthesis</keyword>
<dbReference type="InterPro" id="IPR048267">
    <property type="entry name" value="Arginosuc_syn_N"/>
</dbReference>
<name>A0A347ZTL4_9CHLR</name>
<dbReference type="GO" id="GO:0004055">
    <property type="term" value="F:argininosuccinate synthase activity"/>
    <property type="evidence" value="ECO:0007669"/>
    <property type="project" value="UniProtKB-UniRule"/>
</dbReference>
<dbReference type="RefSeq" id="WP_116223935.1">
    <property type="nucleotide sequence ID" value="NZ_AP018437.1"/>
</dbReference>
<dbReference type="CDD" id="cd01999">
    <property type="entry name" value="ASS"/>
    <property type="match status" value="1"/>
</dbReference>
<feature type="binding site" evidence="9">
    <location>
        <position position="43"/>
    </location>
    <ligand>
        <name>ATP</name>
        <dbReference type="ChEBI" id="CHEBI:30616"/>
    </ligand>
</feature>
<evidence type="ECO:0000256" key="2">
    <source>
        <dbReference type="ARBA" id="ARBA00011881"/>
    </source>
</evidence>
<dbReference type="Gene3D" id="3.40.50.620">
    <property type="entry name" value="HUPs"/>
    <property type="match status" value="1"/>
</dbReference>
<dbReference type="Proteomes" id="UP000256388">
    <property type="component" value="Unassembled WGS sequence"/>
</dbReference>
<dbReference type="GO" id="GO:0006526">
    <property type="term" value="P:L-arginine biosynthetic process"/>
    <property type="evidence" value="ECO:0007669"/>
    <property type="project" value="UniProtKB-UniRule"/>
</dbReference>
<evidence type="ECO:0000259" key="11">
    <source>
        <dbReference type="Pfam" id="PF20979"/>
    </source>
</evidence>
<evidence type="ECO:0000256" key="5">
    <source>
        <dbReference type="ARBA" id="ARBA00022598"/>
    </source>
</evidence>
<dbReference type="InterPro" id="IPR001518">
    <property type="entry name" value="Arginosuc_synth"/>
</dbReference>
<evidence type="ECO:0000256" key="6">
    <source>
        <dbReference type="ARBA" id="ARBA00022605"/>
    </source>
</evidence>
<dbReference type="EC" id="6.3.4.5" evidence="3 9"/>
<dbReference type="GO" id="GO:0005737">
    <property type="term" value="C:cytoplasm"/>
    <property type="evidence" value="ECO:0007669"/>
    <property type="project" value="UniProtKB-SubCell"/>
</dbReference>
<dbReference type="InterPro" id="IPR018223">
    <property type="entry name" value="Arginosuc_synth_CS"/>
</dbReference>
<evidence type="ECO:0000256" key="9">
    <source>
        <dbReference type="HAMAP-Rule" id="MF_00005"/>
    </source>
</evidence>
<evidence type="ECO:0000256" key="3">
    <source>
        <dbReference type="ARBA" id="ARBA00012286"/>
    </source>
</evidence>
<dbReference type="InterPro" id="IPR048268">
    <property type="entry name" value="Arginosuc_syn_C"/>
</dbReference>
<feature type="binding site" evidence="9">
    <location>
        <position position="124"/>
    </location>
    <ligand>
        <name>ATP</name>
        <dbReference type="ChEBI" id="CHEBI:30616"/>
    </ligand>
</feature>
<dbReference type="FunFam" id="3.40.50.620:FF:000019">
    <property type="entry name" value="Argininosuccinate synthase"/>
    <property type="match status" value="1"/>
</dbReference>
<dbReference type="PROSITE" id="PS00565">
    <property type="entry name" value="ARGININOSUCCIN_SYN_2"/>
    <property type="match status" value="1"/>
</dbReference>
<comment type="subcellular location">
    <subcellularLocation>
        <location evidence="9">Cytoplasm</location>
    </subcellularLocation>
</comment>
<dbReference type="FunFam" id="3.90.1260.10:FF:000007">
    <property type="entry name" value="Argininosuccinate synthase"/>
    <property type="match status" value="1"/>
</dbReference>
<feature type="domain" description="Arginosuccinate synthase-like N-terminal" evidence="10">
    <location>
        <begin position="12"/>
        <end position="173"/>
    </location>
</feature>
<protein>
    <recommendedName>
        <fullName evidence="3 9">Argininosuccinate synthase</fullName>
        <ecNumber evidence="3 9">6.3.4.5</ecNumber>
    </recommendedName>
    <alternativeName>
        <fullName evidence="9">Citrulline--aspartate ligase</fullName>
    </alternativeName>
</protein>
<evidence type="ECO:0000256" key="4">
    <source>
        <dbReference type="ARBA" id="ARBA00022571"/>
    </source>
</evidence>
<keyword evidence="5 9" id="KW-0436">Ligase</keyword>
<dbReference type="NCBIfam" id="TIGR00032">
    <property type="entry name" value="argG"/>
    <property type="match status" value="1"/>
</dbReference>
<dbReference type="UniPathway" id="UPA00068">
    <property type="reaction ID" value="UER00113"/>
</dbReference>
<comment type="catalytic activity">
    <reaction evidence="9">
        <text>L-citrulline + L-aspartate + ATP = 2-(N(omega)-L-arginino)succinate + AMP + diphosphate + H(+)</text>
        <dbReference type="Rhea" id="RHEA:10932"/>
        <dbReference type="ChEBI" id="CHEBI:15378"/>
        <dbReference type="ChEBI" id="CHEBI:29991"/>
        <dbReference type="ChEBI" id="CHEBI:30616"/>
        <dbReference type="ChEBI" id="CHEBI:33019"/>
        <dbReference type="ChEBI" id="CHEBI:57472"/>
        <dbReference type="ChEBI" id="CHEBI:57743"/>
        <dbReference type="ChEBI" id="CHEBI:456215"/>
        <dbReference type="EC" id="6.3.4.5"/>
    </reaction>
</comment>
<feature type="binding site" evidence="9">
    <location>
        <position position="99"/>
    </location>
    <ligand>
        <name>L-citrulline</name>
        <dbReference type="ChEBI" id="CHEBI:57743"/>
    </ligand>
</feature>
<evidence type="ECO:0000256" key="1">
    <source>
        <dbReference type="ARBA" id="ARBA00004967"/>
    </source>
</evidence>
<evidence type="ECO:0000256" key="7">
    <source>
        <dbReference type="ARBA" id="ARBA00022741"/>
    </source>
</evidence>
<keyword evidence="9" id="KW-0963">Cytoplasm</keyword>
<comment type="caution">
    <text evidence="12">The sequence shown here is derived from an EMBL/GenBank/DDBJ whole genome shotgun (WGS) entry which is preliminary data.</text>
</comment>
<proteinExistence type="inferred from homology"/>
<comment type="pathway">
    <text evidence="1 9">Amino-acid biosynthesis; L-arginine biosynthesis; L-arginine from L-ornithine and carbamoyl phosphate: step 2/3.</text>
</comment>
<dbReference type="HAMAP" id="MF_00005">
    <property type="entry name" value="Arg_succ_synth_type1"/>
    <property type="match status" value="1"/>
</dbReference>
<accession>A0A347ZTL4</accession>
<dbReference type="SUPFAM" id="SSF52402">
    <property type="entry name" value="Adenine nucleotide alpha hydrolases-like"/>
    <property type="match status" value="1"/>
</dbReference>
<feature type="domain" description="Arginosuccinate synthase C-terminal" evidence="11">
    <location>
        <begin position="182"/>
        <end position="399"/>
    </location>
</feature>
<dbReference type="Pfam" id="PF00764">
    <property type="entry name" value="Arginosuc_synth"/>
    <property type="match status" value="1"/>
</dbReference>
<evidence type="ECO:0000313" key="12">
    <source>
        <dbReference type="EMBL" id="REG10777.1"/>
    </source>
</evidence>
<feature type="binding site" evidence="9">
    <location>
        <position position="134"/>
    </location>
    <ligand>
        <name>L-citrulline</name>
        <dbReference type="ChEBI" id="CHEBI:57743"/>
    </ligand>
</feature>
<dbReference type="EMBL" id="QUMS01000001">
    <property type="protein sequence ID" value="REG10777.1"/>
    <property type="molecule type" value="Genomic_DNA"/>
</dbReference>